<keyword evidence="3" id="KW-1185">Reference proteome</keyword>
<dbReference type="RefSeq" id="WP_092593220.1">
    <property type="nucleotide sequence ID" value="NZ_FMWL01000026.1"/>
</dbReference>
<dbReference type="PRINTS" id="PR00419">
    <property type="entry name" value="ADXRDTASE"/>
</dbReference>
<evidence type="ECO:0000313" key="2">
    <source>
        <dbReference type="EMBL" id="SCZ81926.1"/>
    </source>
</evidence>
<protein>
    <recommendedName>
        <fullName evidence="1">FAD-dependent protein C-terminal domain-containing protein</fullName>
    </recommendedName>
</protein>
<dbReference type="AlphaFoldDB" id="A0A1G5S6H0"/>
<gene>
    <name evidence="2" type="ORF">SAMN03080599_03172</name>
</gene>
<dbReference type="SUPFAM" id="SSF51905">
    <property type="entry name" value="FAD/NAD(P)-binding domain"/>
    <property type="match status" value="1"/>
</dbReference>
<dbReference type="Pfam" id="PF21688">
    <property type="entry name" value="FAD-depend_C"/>
    <property type="match status" value="1"/>
</dbReference>
<name>A0A1G5S6H0_9FIRM</name>
<reference evidence="2 3" key="1">
    <citation type="submission" date="2016-10" db="EMBL/GenBank/DDBJ databases">
        <authorList>
            <person name="de Groot N.N."/>
        </authorList>
    </citation>
    <scope>NUCLEOTIDE SEQUENCE [LARGE SCALE GENOMIC DNA]</scope>
    <source>
        <strain evidence="2 3">DSM 2784</strain>
    </source>
</reference>
<dbReference type="Gene3D" id="3.50.50.60">
    <property type="entry name" value="FAD/NAD(P)-binding domain"/>
    <property type="match status" value="2"/>
</dbReference>
<dbReference type="OrthoDB" id="9772594at2"/>
<dbReference type="PANTHER" id="PTHR42842:SF3">
    <property type="entry name" value="FAD_NAD(P)-BINDING OXIDOREDUCTASE FAMILY PROTEIN"/>
    <property type="match status" value="1"/>
</dbReference>
<dbReference type="Proteomes" id="UP000199208">
    <property type="component" value="Unassembled WGS sequence"/>
</dbReference>
<dbReference type="STRING" id="1120920.SAMN03080599_03172"/>
<evidence type="ECO:0000259" key="1">
    <source>
        <dbReference type="Pfam" id="PF21688"/>
    </source>
</evidence>
<proteinExistence type="predicted"/>
<dbReference type="PANTHER" id="PTHR42842">
    <property type="entry name" value="FAD/NAD(P)-BINDING OXIDOREDUCTASE"/>
    <property type="match status" value="1"/>
</dbReference>
<organism evidence="2 3">
    <name type="scientific">Acidaminobacter hydrogenoformans DSM 2784</name>
    <dbReference type="NCBI Taxonomy" id="1120920"/>
    <lineage>
        <taxon>Bacteria</taxon>
        <taxon>Bacillati</taxon>
        <taxon>Bacillota</taxon>
        <taxon>Clostridia</taxon>
        <taxon>Peptostreptococcales</taxon>
        <taxon>Acidaminobacteraceae</taxon>
        <taxon>Acidaminobacter</taxon>
    </lineage>
</organism>
<dbReference type="Gene3D" id="3.30.70.2700">
    <property type="match status" value="1"/>
</dbReference>
<sequence>MLRVHQIKMNIDHRTEEIEAQLRKKLGMGSAGPLTWRIARESLDLRKGQAPRVVYSIDLEVGAKEGSILKRLGKDAEKLPEPPHIVAEPQKAQADNRIKLAHPPVVIGFGPAGMFAAELLSRQGLTPLIIERGSRVERRAEAIERFWSSGVLDPECNVQFGEGGAGTFSDGKLTSRSKDPRGQQVLDLFAALGAPEDIRYRQKPHIGTDILRGVVKGMRLRIEAQGGTFMFDTRVDRIERLPGGHFELTLSNGETIHSEIVILAIGHSARDTVTMLHEEGVEMTQKPFAVGLRIEHRQEDIDAQQYGEHLDSLKGRYGAAEYKLTAKTTEGRGVYTFCMCPGGEVVAASSEGGGVVTNGMSRRARALENANSALLATVTPEDFGGDQLLAGVEFQRTLEKAAFELGGRTYGAPYMMVDEFLGFRPFDPERHHEGVAPTYRPDPVKADFRAVMPTFLLKALQEGLTEMGQKMKAFADGEAILTAFETRSSSPVRLVRHERSLESISHPGLFPCGEGAGYAGGITSSAIDGIRVAEEILSRWRNQ</sequence>
<dbReference type="EMBL" id="FMWL01000026">
    <property type="protein sequence ID" value="SCZ81926.1"/>
    <property type="molecule type" value="Genomic_DNA"/>
</dbReference>
<dbReference type="InterPro" id="IPR036188">
    <property type="entry name" value="FAD/NAD-bd_sf"/>
</dbReference>
<dbReference type="PIRSF" id="PIRSF038984">
    <property type="entry name" value="FAD_binding_protein"/>
    <property type="match status" value="1"/>
</dbReference>
<feature type="domain" description="FAD-dependent protein C-terminal" evidence="1">
    <location>
        <begin position="287"/>
        <end position="488"/>
    </location>
</feature>
<dbReference type="InterPro" id="IPR028348">
    <property type="entry name" value="FAD-binding_protein"/>
</dbReference>
<dbReference type="InterPro" id="IPR049516">
    <property type="entry name" value="FAD-depend_C"/>
</dbReference>
<evidence type="ECO:0000313" key="3">
    <source>
        <dbReference type="Proteomes" id="UP000199208"/>
    </source>
</evidence>
<accession>A0A1G5S6H0</accession>